<sequence length="447" mass="49940">MRYLLVDVGSTYTKLNLLDTEKIEVIGSSQSYTTVNSDVRVGFYKALEKLKAKCKLEYDEFLGCSSASGGLKVVVVGFSKNLTTYACKTASLSSGARILKEYYYELTSKDLDEIENLKPDILLLCGGTNGGNTYNIIFNAKAIAKKNYSFPVVCCGNESANNCIRDIFDKSNIKYVFTENVMPTTNVVNYIPLRKVIAEIFISTITKAKGIDALSKKCKIFLPTPIAVQNAISTYGKVNDIRLLSIDIGGATTDIHSIGKSYWGDENIIAPEIDEPYEKRTVEGDMGMRYSATALYESLGDQVFKNLGYTDAKKRCQERFDNTDFMPTDLEEEKFDQILGYLAAKTALSRHIGKLKKIPTSTRYIYKQSGKDLRRAKEFLATGGVLINSKNPSLILKSINDLDDSYLKPENPKFLLDKSYILSSVGLISKFEPEKAVKFLKKYLKEI</sequence>
<dbReference type="Pfam" id="PF13941">
    <property type="entry name" value="MutL"/>
    <property type="match status" value="1"/>
</dbReference>
<dbReference type="NCBIfam" id="TIGR01319">
    <property type="entry name" value="glmL_fam"/>
    <property type="match status" value="1"/>
</dbReference>
<proteinExistence type="predicted"/>
<organism evidence="1 2">
    <name type="scientific">Peptoniphilus lacrimalis</name>
    <dbReference type="NCBI Taxonomy" id="33031"/>
    <lineage>
        <taxon>Bacteria</taxon>
        <taxon>Bacillati</taxon>
        <taxon>Bacillota</taxon>
        <taxon>Tissierellia</taxon>
        <taxon>Tissierellales</taxon>
        <taxon>Peptoniphilaceae</taxon>
        <taxon>Peptoniphilus</taxon>
    </lineage>
</organism>
<evidence type="ECO:0000313" key="1">
    <source>
        <dbReference type="EMBL" id="SUB57512.1"/>
    </source>
</evidence>
<dbReference type="EMBL" id="UGSZ01000001">
    <property type="protein sequence ID" value="SUB57512.1"/>
    <property type="molecule type" value="Genomic_DNA"/>
</dbReference>
<dbReference type="PIRSF" id="PIRSF004729">
    <property type="entry name" value="MutL"/>
    <property type="match status" value="1"/>
</dbReference>
<dbReference type="RefSeq" id="WP_019034845.1">
    <property type="nucleotide sequence ID" value="NZ_UGSZ01000001.1"/>
</dbReference>
<dbReference type="OrthoDB" id="9769453at2"/>
<evidence type="ECO:0008006" key="3">
    <source>
        <dbReference type="Google" id="ProtNLM"/>
    </source>
</evidence>
<name>A0A379C583_9FIRM</name>
<accession>A0A379C583</accession>
<gene>
    <name evidence="1" type="ORF">NCTC13149_01355</name>
</gene>
<evidence type="ECO:0000313" key="2">
    <source>
        <dbReference type="Proteomes" id="UP000255517"/>
    </source>
</evidence>
<protein>
    <recommendedName>
        <fullName evidence="3">Glutamate mutase</fullName>
    </recommendedName>
</protein>
<dbReference type="NCBIfam" id="NF040745">
    <property type="entry name" value="accessory_GlmL"/>
    <property type="match status" value="1"/>
</dbReference>
<reference evidence="1 2" key="1">
    <citation type="submission" date="2018-06" db="EMBL/GenBank/DDBJ databases">
        <authorList>
            <consortium name="Pathogen Informatics"/>
            <person name="Doyle S."/>
        </authorList>
    </citation>
    <scope>NUCLEOTIDE SEQUENCE [LARGE SCALE GENOMIC DNA]</scope>
    <source>
        <strain evidence="1 2">NCTC13149</strain>
    </source>
</reference>
<dbReference type="Proteomes" id="UP000255517">
    <property type="component" value="Unassembled WGS sequence"/>
</dbReference>
<dbReference type="AlphaFoldDB" id="A0A379C583"/>
<dbReference type="InterPro" id="IPR006230">
    <property type="entry name" value="MutL"/>
</dbReference>
<dbReference type="STRING" id="1122949.GCA_000378725_01093"/>